<comment type="caution">
    <text evidence="3">The sequence shown here is derived from an EMBL/GenBank/DDBJ whole genome shotgun (WGS) entry which is preliminary data.</text>
</comment>
<dbReference type="InterPro" id="IPR007111">
    <property type="entry name" value="NACHT_NTPase"/>
</dbReference>
<proteinExistence type="predicted"/>
<evidence type="ECO:0000256" key="1">
    <source>
        <dbReference type="SAM" id="MobiDB-lite"/>
    </source>
</evidence>
<feature type="region of interest" description="Disordered" evidence="1">
    <location>
        <begin position="333"/>
        <end position="381"/>
    </location>
</feature>
<accession>R1GGT9</accession>
<dbReference type="EMBL" id="AOUO01000009">
    <property type="protein sequence ID" value="EOD70462.1"/>
    <property type="molecule type" value="Genomic_DNA"/>
</dbReference>
<feature type="domain" description="NACHT" evidence="2">
    <location>
        <begin position="143"/>
        <end position="275"/>
    </location>
</feature>
<dbReference type="InterPro" id="IPR027417">
    <property type="entry name" value="P-loop_NTPase"/>
</dbReference>
<name>R1GGT9_9PSEU</name>
<feature type="compositionally biased region" description="Low complexity" evidence="1">
    <location>
        <begin position="339"/>
        <end position="381"/>
    </location>
</feature>
<reference evidence="3 4" key="1">
    <citation type="submission" date="2013-02" db="EMBL/GenBank/DDBJ databases">
        <title>Draft genome sequence of Amycolatopsis vancoresmycina strain DSM 44592T.</title>
        <authorList>
            <person name="Kumar S."/>
            <person name="Kaur N."/>
            <person name="Kaur C."/>
            <person name="Raghava G.P.S."/>
            <person name="Mayilraj S."/>
        </authorList>
    </citation>
    <scope>NUCLEOTIDE SEQUENCE [LARGE SCALE GENOMIC DNA]</scope>
    <source>
        <strain evidence="3 4">DSM 44592</strain>
    </source>
</reference>
<sequence>MTEEPANRITGGVIGSAVQVGALHGDMYVGVAPPSEPVFAEPPADWSSRPELPRKIVSLLQAQIRSAEKLPYRLRGARRPSLATVYVRQDVTTGTELQPSGQARPLPVLDSKGRLIDVPHPPAARLTVRPPSRSMREALDGCEHLLVTGGPGQGKSTLSLRLAADVARCWQEGADSPPLAEPVVPLRLTARELATRLELPFFEALAETVRGEYGAMLAQPLRPEDLTGRVAGCRWLLLVDGLDEVADAAVRDRLVTVLATWSSDEAYRVVLTTRPIEGATLAPFQRIGSARYELLPFDEEAFRRFAENWFAGSPGDARRFVRQIRDAHLRTGSREVPVTPGGSSARSGTRTWTSWSGSPCWRRSPRSSSSSTPTGRCRTTSTSCTRRTWSTCGPGIRCLPGRSTRTAIGCWSTSGGSGWRRTPR</sequence>
<evidence type="ECO:0000313" key="3">
    <source>
        <dbReference type="EMBL" id="EOD70462.1"/>
    </source>
</evidence>
<keyword evidence="4" id="KW-1185">Reference proteome</keyword>
<evidence type="ECO:0000259" key="2">
    <source>
        <dbReference type="PROSITE" id="PS50837"/>
    </source>
</evidence>
<dbReference type="OrthoDB" id="135105at2"/>
<dbReference type="RefSeq" id="WP_003054865.1">
    <property type="nucleotide sequence ID" value="NZ_AOUO01000009.1"/>
</dbReference>
<protein>
    <submittedName>
        <fullName evidence="3">Signal transduction protein with Nacht domain</fullName>
    </submittedName>
</protein>
<dbReference type="AlphaFoldDB" id="R1GGT9"/>
<dbReference type="Proteomes" id="UP000014139">
    <property type="component" value="Unassembled WGS sequence"/>
</dbReference>
<evidence type="ECO:0000313" key="4">
    <source>
        <dbReference type="Proteomes" id="UP000014139"/>
    </source>
</evidence>
<gene>
    <name evidence="3" type="ORF">H480_00862</name>
</gene>
<organism evidence="3 4">
    <name type="scientific">Amycolatopsis vancoresmycina DSM 44592</name>
    <dbReference type="NCBI Taxonomy" id="1292037"/>
    <lineage>
        <taxon>Bacteria</taxon>
        <taxon>Bacillati</taxon>
        <taxon>Actinomycetota</taxon>
        <taxon>Actinomycetes</taxon>
        <taxon>Pseudonocardiales</taxon>
        <taxon>Pseudonocardiaceae</taxon>
        <taxon>Amycolatopsis</taxon>
    </lineage>
</organism>
<dbReference type="PATRIC" id="fig|1292037.4.peg.167"/>
<dbReference type="SUPFAM" id="SSF52540">
    <property type="entry name" value="P-loop containing nucleoside triphosphate hydrolases"/>
    <property type="match status" value="1"/>
</dbReference>
<dbReference type="Pfam" id="PF05729">
    <property type="entry name" value="NACHT"/>
    <property type="match status" value="1"/>
</dbReference>
<dbReference type="Gene3D" id="3.40.50.300">
    <property type="entry name" value="P-loop containing nucleotide triphosphate hydrolases"/>
    <property type="match status" value="1"/>
</dbReference>
<dbReference type="PROSITE" id="PS50837">
    <property type="entry name" value="NACHT"/>
    <property type="match status" value="1"/>
</dbReference>
<dbReference type="eggNOG" id="COG5635">
    <property type="taxonomic scope" value="Bacteria"/>
</dbReference>